<dbReference type="Pfam" id="PF01498">
    <property type="entry name" value="HTH_Tnp_Tc3_2"/>
    <property type="match status" value="1"/>
</dbReference>
<reference evidence="2 3" key="1">
    <citation type="journal article" date="2018" name="Sci. Rep.">
        <title>Genomic signatures of local adaptation to the degree of environmental predictability in rotifers.</title>
        <authorList>
            <person name="Franch-Gras L."/>
            <person name="Hahn C."/>
            <person name="Garcia-Roger E.M."/>
            <person name="Carmona M.J."/>
            <person name="Serra M."/>
            <person name="Gomez A."/>
        </authorList>
    </citation>
    <scope>NUCLEOTIDE SEQUENCE [LARGE SCALE GENOMIC DNA]</scope>
    <source>
        <strain evidence="2">HYR1</strain>
    </source>
</reference>
<accession>A0A3M7SCE6</accession>
<dbReference type="InterPro" id="IPR002492">
    <property type="entry name" value="Transposase_Tc1-like"/>
</dbReference>
<dbReference type="GO" id="GO:0003677">
    <property type="term" value="F:DNA binding"/>
    <property type="evidence" value="ECO:0007669"/>
    <property type="project" value="InterPro"/>
</dbReference>
<feature type="domain" description="Transposase Tc1-like" evidence="1">
    <location>
        <begin position="73"/>
        <end position="111"/>
    </location>
</feature>
<sequence>MTLKHKISDQQRWEILGILKNRTKTKGEITELVGVSQKCVNTTKRNFQATPRVKNFGNCGKRPKLSNRELSYIISKETVRRVLAKKGIETYSAVKKPLLTVSDRTKRRNWTDKDRAKITIK</sequence>
<keyword evidence="3" id="KW-1185">Reference proteome</keyword>
<dbReference type="EMBL" id="REGN01001672">
    <property type="protein sequence ID" value="RNA33180.1"/>
    <property type="molecule type" value="Genomic_DNA"/>
</dbReference>
<dbReference type="OrthoDB" id="4843387at2759"/>
<evidence type="ECO:0000259" key="1">
    <source>
        <dbReference type="Pfam" id="PF01498"/>
    </source>
</evidence>
<gene>
    <name evidence="2" type="ORF">BpHYR1_008249</name>
</gene>
<dbReference type="Proteomes" id="UP000276133">
    <property type="component" value="Unassembled WGS sequence"/>
</dbReference>
<dbReference type="GO" id="GO:0015074">
    <property type="term" value="P:DNA integration"/>
    <property type="evidence" value="ECO:0007669"/>
    <property type="project" value="InterPro"/>
</dbReference>
<dbReference type="GO" id="GO:0006313">
    <property type="term" value="P:DNA transposition"/>
    <property type="evidence" value="ECO:0007669"/>
    <property type="project" value="InterPro"/>
</dbReference>
<dbReference type="AlphaFoldDB" id="A0A3M7SCE6"/>
<name>A0A3M7SCE6_BRAPC</name>
<evidence type="ECO:0000313" key="2">
    <source>
        <dbReference type="EMBL" id="RNA33180.1"/>
    </source>
</evidence>
<protein>
    <recommendedName>
        <fullName evidence="1">Transposase Tc1-like domain-containing protein</fullName>
    </recommendedName>
</protein>
<proteinExistence type="predicted"/>
<evidence type="ECO:0000313" key="3">
    <source>
        <dbReference type="Proteomes" id="UP000276133"/>
    </source>
</evidence>
<comment type="caution">
    <text evidence="2">The sequence shown here is derived from an EMBL/GenBank/DDBJ whole genome shotgun (WGS) entry which is preliminary data.</text>
</comment>
<organism evidence="2 3">
    <name type="scientific">Brachionus plicatilis</name>
    <name type="common">Marine rotifer</name>
    <name type="synonym">Brachionus muelleri</name>
    <dbReference type="NCBI Taxonomy" id="10195"/>
    <lineage>
        <taxon>Eukaryota</taxon>
        <taxon>Metazoa</taxon>
        <taxon>Spiralia</taxon>
        <taxon>Gnathifera</taxon>
        <taxon>Rotifera</taxon>
        <taxon>Eurotatoria</taxon>
        <taxon>Monogononta</taxon>
        <taxon>Pseudotrocha</taxon>
        <taxon>Ploima</taxon>
        <taxon>Brachionidae</taxon>
        <taxon>Brachionus</taxon>
    </lineage>
</organism>